<dbReference type="SUPFAM" id="SSF49503">
    <property type="entry name" value="Cupredoxins"/>
    <property type="match status" value="1"/>
</dbReference>
<protein>
    <recommendedName>
        <fullName evidence="4">EfeO-type cupredoxin-like domain-containing protein</fullName>
    </recommendedName>
</protein>
<feature type="signal peptide" evidence="1">
    <location>
        <begin position="1"/>
        <end position="28"/>
    </location>
</feature>
<evidence type="ECO:0008006" key="4">
    <source>
        <dbReference type="Google" id="ProtNLM"/>
    </source>
</evidence>
<proteinExistence type="predicted"/>
<reference evidence="3" key="1">
    <citation type="journal article" date="2020" name="Appl. Environ. Microbiol.">
        <title>Diazotrophic Anaeromyxobacter Isolates from Soils.</title>
        <authorList>
            <person name="Masuda Y."/>
            <person name="Yamanaka H."/>
            <person name="Xu Z.X."/>
            <person name="Shiratori Y."/>
            <person name="Aono T."/>
            <person name="Amachi S."/>
            <person name="Senoo K."/>
            <person name="Itoh H."/>
        </authorList>
    </citation>
    <scope>NUCLEOTIDE SEQUENCE [LARGE SCALE GENOMIC DNA]</scope>
    <source>
        <strain evidence="3">R267</strain>
    </source>
</reference>
<feature type="chain" id="PRO_5029876346" description="EfeO-type cupredoxin-like domain-containing protein" evidence="1">
    <location>
        <begin position="29"/>
        <end position="150"/>
    </location>
</feature>
<keyword evidence="1" id="KW-0732">Signal</keyword>
<evidence type="ECO:0000313" key="2">
    <source>
        <dbReference type="EMBL" id="GEJ58109.1"/>
    </source>
</evidence>
<dbReference type="Gene3D" id="2.60.40.420">
    <property type="entry name" value="Cupredoxins - blue copper proteins"/>
    <property type="match status" value="1"/>
</dbReference>
<dbReference type="AlphaFoldDB" id="A0A7I9VPP0"/>
<keyword evidence="3" id="KW-1185">Reference proteome</keyword>
<dbReference type="RefSeq" id="WP_176066324.1">
    <property type="nucleotide sequence ID" value="NZ_BJTG01000006.1"/>
</dbReference>
<sequence>MLARLHLPRSIPAALAAAIAACGAGATADLNPVATPYVVTVRNYQFLPADLAAPPGATVLFRNDDDYDHWLMSAAAPGQYVEAPVGGVALDLYLPARSEQPFQLPATAAVGTVVPYFCWLVRNAMMDQGTITIAPPAAAASAPPGTAPAR</sequence>
<evidence type="ECO:0000313" key="3">
    <source>
        <dbReference type="Proteomes" id="UP000503640"/>
    </source>
</evidence>
<accession>A0A7I9VPP0</accession>
<dbReference type="InterPro" id="IPR008972">
    <property type="entry name" value="Cupredoxin"/>
</dbReference>
<gene>
    <name evidence="2" type="ORF">AMYX_28500</name>
</gene>
<dbReference type="EMBL" id="BJTG01000006">
    <property type="protein sequence ID" value="GEJ58109.1"/>
    <property type="molecule type" value="Genomic_DNA"/>
</dbReference>
<comment type="caution">
    <text evidence="2">The sequence shown here is derived from an EMBL/GenBank/DDBJ whole genome shotgun (WGS) entry which is preliminary data.</text>
</comment>
<name>A0A7I9VPP0_9BACT</name>
<evidence type="ECO:0000256" key="1">
    <source>
        <dbReference type="SAM" id="SignalP"/>
    </source>
</evidence>
<dbReference type="PROSITE" id="PS51257">
    <property type="entry name" value="PROKAR_LIPOPROTEIN"/>
    <property type="match status" value="1"/>
</dbReference>
<organism evidence="2 3">
    <name type="scientific">Anaeromyxobacter diazotrophicus</name>
    <dbReference type="NCBI Taxonomy" id="2590199"/>
    <lineage>
        <taxon>Bacteria</taxon>
        <taxon>Pseudomonadati</taxon>
        <taxon>Myxococcota</taxon>
        <taxon>Myxococcia</taxon>
        <taxon>Myxococcales</taxon>
        <taxon>Cystobacterineae</taxon>
        <taxon>Anaeromyxobacteraceae</taxon>
        <taxon>Anaeromyxobacter</taxon>
    </lineage>
</organism>
<dbReference type="Proteomes" id="UP000503640">
    <property type="component" value="Unassembled WGS sequence"/>
</dbReference>